<evidence type="ECO:0000256" key="2">
    <source>
        <dbReference type="ARBA" id="ARBA00022729"/>
    </source>
</evidence>
<comment type="similarity">
    <text evidence="7">Belongs to the peptidase S1 family. CLIP subfamily.</text>
</comment>
<dbReference type="GeneID" id="106464944"/>
<dbReference type="Gene3D" id="3.30.1640.30">
    <property type="match status" value="1"/>
</dbReference>
<dbReference type="Gene3D" id="2.40.10.10">
    <property type="entry name" value="Trypsin-like serine proteases"/>
    <property type="match status" value="1"/>
</dbReference>
<dbReference type="InterPro" id="IPR009003">
    <property type="entry name" value="Peptidase_S1_PA"/>
</dbReference>
<evidence type="ECO:0000256" key="7">
    <source>
        <dbReference type="ARBA" id="ARBA00024195"/>
    </source>
</evidence>
<dbReference type="PRINTS" id="PR00722">
    <property type="entry name" value="CHYMOTRYPSIN"/>
</dbReference>
<dbReference type="SMART" id="SM00020">
    <property type="entry name" value="Tryp_SPc"/>
    <property type="match status" value="1"/>
</dbReference>
<dbReference type="PROSITE" id="PS00134">
    <property type="entry name" value="TRYPSIN_HIS"/>
    <property type="match status" value="1"/>
</dbReference>
<dbReference type="InterPro" id="IPR018114">
    <property type="entry name" value="TRYPSIN_HIS"/>
</dbReference>
<evidence type="ECO:0000256" key="6">
    <source>
        <dbReference type="ARBA" id="ARBA00023157"/>
    </source>
</evidence>
<evidence type="ECO:0000256" key="5">
    <source>
        <dbReference type="ARBA" id="ARBA00022825"/>
    </source>
</evidence>
<feature type="signal peptide" evidence="9">
    <location>
        <begin position="1"/>
        <end position="20"/>
    </location>
</feature>
<evidence type="ECO:0000256" key="4">
    <source>
        <dbReference type="ARBA" id="ARBA00022820"/>
    </source>
</evidence>
<dbReference type="PROSITE" id="PS00135">
    <property type="entry name" value="TRYPSIN_SER"/>
    <property type="match status" value="1"/>
</dbReference>
<keyword evidence="6" id="KW-1015">Disulfide bond</keyword>
<dbReference type="Pfam" id="PF00089">
    <property type="entry name" value="Trypsin"/>
    <property type="match status" value="1"/>
</dbReference>
<keyword evidence="4" id="KW-0353">Hemolymph clotting</keyword>
<dbReference type="PROSITE" id="PS50240">
    <property type="entry name" value="TRYPSIN_DOM"/>
    <property type="match status" value="1"/>
</dbReference>
<keyword evidence="5 8" id="KW-0720">Serine protease</keyword>
<feature type="domain" description="Peptidase S1" evidence="10">
    <location>
        <begin position="144"/>
        <end position="386"/>
    </location>
</feature>
<dbReference type="Proteomes" id="UP000694941">
    <property type="component" value="Unplaced"/>
</dbReference>
<dbReference type="InterPro" id="IPR043504">
    <property type="entry name" value="Peptidase_S1_PA_chymotrypsin"/>
</dbReference>
<dbReference type="PROSITE" id="PS51888">
    <property type="entry name" value="CLIP"/>
    <property type="match status" value="1"/>
</dbReference>
<evidence type="ECO:0000259" key="11">
    <source>
        <dbReference type="PROSITE" id="PS51888"/>
    </source>
</evidence>
<dbReference type="InterPro" id="IPR033116">
    <property type="entry name" value="TRYPSIN_SER"/>
</dbReference>
<reference evidence="13" key="1">
    <citation type="submission" date="2025-08" db="UniProtKB">
        <authorList>
            <consortium name="RefSeq"/>
        </authorList>
    </citation>
    <scope>IDENTIFICATION</scope>
    <source>
        <tissue evidence="13">Muscle</tissue>
    </source>
</reference>
<dbReference type="PANTHER" id="PTHR24252">
    <property type="entry name" value="ACROSIN-RELATED"/>
    <property type="match status" value="1"/>
</dbReference>
<feature type="domain" description="Clip" evidence="11">
    <location>
        <begin position="57"/>
        <end position="100"/>
    </location>
</feature>
<proteinExistence type="inferred from homology"/>
<evidence type="ECO:0000256" key="1">
    <source>
        <dbReference type="ARBA" id="ARBA00022670"/>
    </source>
</evidence>
<evidence type="ECO:0000256" key="8">
    <source>
        <dbReference type="RuleBase" id="RU363034"/>
    </source>
</evidence>
<dbReference type="SUPFAM" id="SSF50494">
    <property type="entry name" value="Trypsin-like serine proteases"/>
    <property type="match status" value="1"/>
</dbReference>
<evidence type="ECO:0000256" key="9">
    <source>
        <dbReference type="SAM" id="SignalP"/>
    </source>
</evidence>
<name>A0ABM1BEV2_LIMPO</name>
<evidence type="ECO:0000259" key="10">
    <source>
        <dbReference type="PROSITE" id="PS50240"/>
    </source>
</evidence>
<sequence>MTVILCLLWSLIIQNLTVTAIEISAEEIRTVLKTLKSQKAISRGLGIQPAAGFAQGSCTTAKNKRGNCKPLRDCPEVLATIREVYPTICRWQGVYPTVCCPNESVDTNVPNLQVFNCGIRPKVKTRNDFTQLSRTTPYDNRFALIGGEEVERFSWPWMTGIFIQISRNRQMFICGGSVISENYIISAAHCFEMQSPSAYSVRLGSHTLEDGNRYEVKSIKKHERYTSKQVYHDIAVLKLRRKITFTDNIRPVCLPKPSFVKQNFEGRTVVVTGWGQTSLNRTLPSKVLRQISIPIVGKKQCQDSYSSLTQDQFPRGITVGFICAGTPQGEKDSCVGDSGGPLVIEDNGSWVLLGVVAFGYKCAEPDFPGVYTSVTNYLEWIAANTELGK</sequence>
<keyword evidence="1 8" id="KW-0645">Protease</keyword>
<gene>
    <name evidence="13" type="primary">LOC106464944</name>
</gene>
<feature type="chain" id="PRO_5046532295" evidence="9">
    <location>
        <begin position="21"/>
        <end position="389"/>
    </location>
</feature>
<dbReference type="SMART" id="SM00680">
    <property type="entry name" value="CLIP"/>
    <property type="match status" value="1"/>
</dbReference>
<keyword evidence="3 8" id="KW-0378">Hydrolase</keyword>
<dbReference type="RefSeq" id="XP_013780571.1">
    <property type="nucleotide sequence ID" value="XM_013925117.2"/>
</dbReference>
<accession>A0ABM1BEV2</accession>
<keyword evidence="2 9" id="KW-0732">Signal</keyword>
<dbReference type="InterPro" id="IPR001254">
    <property type="entry name" value="Trypsin_dom"/>
</dbReference>
<dbReference type="PANTHER" id="PTHR24252:SF7">
    <property type="entry name" value="HYALIN"/>
    <property type="match status" value="1"/>
</dbReference>
<protein>
    <submittedName>
        <fullName evidence="13">Clotting factor B-like</fullName>
    </submittedName>
</protein>
<keyword evidence="12" id="KW-1185">Reference proteome</keyword>
<dbReference type="InterPro" id="IPR038565">
    <property type="entry name" value="CLIP_sf"/>
</dbReference>
<dbReference type="InterPro" id="IPR022700">
    <property type="entry name" value="CLIP"/>
</dbReference>
<evidence type="ECO:0000313" key="12">
    <source>
        <dbReference type="Proteomes" id="UP000694941"/>
    </source>
</evidence>
<dbReference type="InterPro" id="IPR001314">
    <property type="entry name" value="Peptidase_S1A"/>
</dbReference>
<evidence type="ECO:0000313" key="13">
    <source>
        <dbReference type="RefSeq" id="XP_013780571.1"/>
    </source>
</evidence>
<dbReference type="CDD" id="cd00190">
    <property type="entry name" value="Tryp_SPc"/>
    <property type="match status" value="1"/>
</dbReference>
<evidence type="ECO:0000256" key="3">
    <source>
        <dbReference type="ARBA" id="ARBA00022801"/>
    </source>
</evidence>
<organism evidence="12 13">
    <name type="scientific">Limulus polyphemus</name>
    <name type="common">Atlantic horseshoe crab</name>
    <dbReference type="NCBI Taxonomy" id="6850"/>
    <lineage>
        <taxon>Eukaryota</taxon>
        <taxon>Metazoa</taxon>
        <taxon>Ecdysozoa</taxon>
        <taxon>Arthropoda</taxon>
        <taxon>Chelicerata</taxon>
        <taxon>Merostomata</taxon>
        <taxon>Xiphosura</taxon>
        <taxon>Limulidae</taxon>
        <taxon>Limulus</taxon>
    </lineage>
</organism>